<evidence type="ECO:0000313" key="6">
    <source>
        <dbReference type="Proteomes" id="UP000319619"/>
    </source>
</evidence>
<dbReference type="Gene3D" id="2.60.40.4070">
    <property type="match status" value="1"/>
</dbReference>
<dbReference type="SUPFAM" id="SSF52129">
    <property type="entry name" value="Caspase-like"/>
    <property type="match status" value="1"/>
</dbReference>
<dbReference type="InterPro" id="IPR038490">
    <property type="entry name" value="Gingipain_propep_sf"/>
</dbReference>
<feature type="domain" description="Gingipain propeptide" evidence="3">
    <location>
        <begin position="41"/>
        <end position="200"/>
    </location>
</feature>
<evidence type="ECO:0008006" key="7">
    <source>
        <dbReference type="Google" id="ProtNLM"/>
    </source>
</evidence>
<dbReference type="NCBIfam" id="TIGR04183">
    <property type="entry name" value="Por_Secre_tail"/>
    <property type="match status" value="1"/>
</dbReference>
<name>A0A532V409_UNCL8</name>
<feature type="domain" description="Secretion system C-terminal sorting" evidence="4">
    <location>
        <begin position="827"/>
        <end position="902"/>
    </location>
</feature>
<dbReference type="Gene3D" id="2.60.40.3800">
    <property type="match status" value="1"/>
</dbReference>
<dbReference type="Gene3D" id="2.60.40.10">
    <property type="entry name" value="Immunoglobulins"/>
    <property type="match status" value="1"/>
</dbReference>
<dbReference type="InterPro" id="IPR029030">
    <property type="entry name" value="Caspase-like_dom_sf"/>
</dbReference>
<dbReference type="InterPro" id="IPR001769">
    <property type="entry name" value="Gingipain"/>
</dbReference>
<evidence type="ECO:0000256" key="1">
    <source>
        <dbReference type="ARBA" id="ARBA00022729"/>
    </source>
</evidence>
<evidence type="ECO:0000313" key="5">
    <source>
        <dbReference type="EMBL" id="TKJ41727.1"/>
    </source>
</evidence>
<dbReference type="GO" id="GO:0004197">
    <property type="term" value="F:cysteine-type endopeptidase activity"/>
    <property type="evidence" value="ECO:0007669"/>
    <property type="project" value="InterPro"/>
</dbReference>
<dbReference type="Pfam" id="PF18962">
    <property type="entry name" value="Por_Secre_tail"/>
    <property type="match status" value="1"/>
</dbReference>
<dbReference type="Gene3D" id="3.40.50.1460">
    <property type="match status" value="1"/>
</dbReference>
<proteinExistence type="predicted"/>
<dbReference type="Pfam" id="PF08126">
    <property type="entry name" value="Propeptide_C25"/>
    <property type="match status" value="1"/>
</dbReference>
<sequence length="905" mass="101350">MMTRFYRWVIPALCILFVTGIAWADLQWVSFTNSEEAAPSRQVLEHNNLQTVIEVSLNGFWVDEVMEAGVTYQVPSLGGWATTMDVGAPMLPMINERVGIPARSDLRVHVTNVKTVTFSDYNLYPFQTPTTDDTQQLPFVLDQAAYSQNEFYPGELATVSQPHIWRDVRLTELHMSPMRYNPATKELVVATSFEVVIEYHGINNHNALDRAPVKVNPRIAEMYRAGLINYDYMGIDETRLDEPGTKYLFVMKAEAQPYVQPLIDYRNAQGYQTEVRHMESPNFDDEYEIKDYINDLFFASGLEYVLLVGDAFYSGGPSAVDVPMHYWTNTYSDSWYISLQGDNDYYADLTIGRIVYDTAADLEHQITKTMDYLTAPDTSTDWAKNSLLVAHQEQYPLKYTQCKEEIRTFPYALETPTFGQAYGGAGATNNQVINMINTLGTGLLNYRGHGSQTDWWQWGASGGFNASHIYQLTNFDQYFVHYDVCCDNMDFPGYNGDCFAESMMKAPAAAIAVHSAIVPSYTIPNHDYDKEFYKGLYNEGLWNIGYAQNFANVTVINNHGGLGQSNYRTYLWLGDACIDLWTDTPQPLAISHANVVNLATEEFTVTVTMNSSPVENALVCAQSDYAYARGWSDASGVAHLVFSELPETTTDVTITATSHNGLAVTGTCTVIPTTSPYSLYVLNNPISGTVIPPTGGTLNYHAELRNDETYYMDIQVWSDWIYPDQTIHEPFINRNVNLTPGNLVQRDLTLSVSGSEPAGTYTYRLCLGTYQGGAIYEMDTFDFEKTAPDGWLGEPGQWVTESGSTPWEDEVGLEATLLPQEYSLSEYPNPFNPETTITYALPVDAQVKLTIYNTMGQEVAVLVDGFRNAGVQDVTFDASNFPSGVYISDLNANETHLTSKLVLLK</sequence>
<evidence type="ECO:0000259" key="3">
    <source>
        <dbReference type="Pfam" id="PF08126"/>
    </source>
</evidence>
<dbReference type="InterPro" id="IPR029031">
    <property type="entry name" value="Gingipain_N_sf"/>
</dbReference>
<dbReference type="Pfam" id="PF01364">
    <property type="entry name" value="Peptidase_C25"/>
    <property type="match status" value="1"/>
</dbReference>
<dbReference type="Gene3D" id="3.40.50.10390">
    <property type="entry name" value="Gingipain r, domain 1"/>
    <property type="match status" value="1"/>
</dbReference>
<dbReference type="Proteomes" id="UP000319619">
    <property type="component" value="Unassembled WGS sequence"/>
</dbReference>
<dbReference type="InterPro" id="IPR012600">
    <property type="entry name" value="Propeptide_C25"/>
</dbReference>
<comment type="caution">
    <text evidence="5">The sequence shown here is derived from an EMBL/GenBank/DDBJ whole genome shotgun (WGS) entry which is preliminary data.</text>
</comment>
<dbReference type="InterPro" id="IPR013783">
    <property type="entry name" value="Ig-like_fold"/>
</dbReference>
<accession>A0A532V409</accession>
<dbReference type="AlphaFoldDB" id="A0A532V409"/>
<gene>
    <name evidence="5" type="ORF">CEE37_03935</name>
</gene>
<organism evidence="5 6">
    <name type="scientific">candidate division LCP-89 bacterium B3_LCP</name>
    <dbReference type="NCBI Taxonomy" id="2012998"/>
    <lineage>
        <taxon>Bacteria</taxon>
        <taxon>Pseudomonadati</taxon>
        <taxon>Bacteria division LCP-89</taxon>
    </lineage>
</organism>
<dbReference type="EMBL" id="NJBN01000002">
    <property type="protein sequence ID" value="TKJ41727.1"/>
    <property type="molecule type" value="Genomic_DNA"/>
</dbReference>
<protein>
    <recommendedName>
        <fullName evidence="7">Gingipain R</fullName>
    </recommendedName>
</protein>
<dbReference type="GO" id="GO:0006508">
    <property type="term" value="P:proteolysis"/>
    <property type="evidence" value="ECO:0007669"/>
    <property type="project" value="InterPro"/>
</dbReference>
<dbReference type="InterPro" id="IPR026444">
    <property type="entry name" value="Secre_tail"/>
</dbReference>
<reference evidence="5 6" key="1">
    <citation type="submission" date="2017-06" db="EMBL/GenBank/DDBJ databases">
        <title>Novel microbial phyla capable of carbon fixation and sulfur reduction in deep-sea sediments.</title>
        <authorList>
            <person name="Huang J."/>
            <person name="Baker B."/>
            <person name="Wang Y."/>
        </authorList>
    </citation>
    <scope>NUCLEOTIDE SEQUENCE [LARGE SCALE GENOMIC DNA]</scope>
    <source>
        <strain evidence="5">B3_LCP</strain>
    </source>
</reference>
<feature type="domain" description="Gingipain" evidence="2">
    <location>
        <begin position="247"/>
        <end position="578"/>
    </location>
</feature>
<keyword evidence="1" id="KW-0732">Signal</keyword>
<evidence type="ECO:0000259" key="4">
    <source>
        <dbReference type="Pfam" id="PF18962"/>
    </source>
</evidence>
<evidence type="ECO:0000259" key="2">
    <source>
        <dbReference type="Pfam" id="PF01364"/>
    </source>
</evidence>